<dbReference type="PANTHER" id="PTHR43245">
    <property type="entry name" value="BIFUNCTIONAL POLYMYXIN RESISTANCE PROTEIN ARNA"/>
    <property type="match status" value="1"/>
</dbReference>
<dbReference type="EMBL" id="JALZWP010000008">
    <property type="protein sequence ID" value="MCL1629055.1"/>
    <property type="molecule type" value="Genomic_DNA"/>
</dbReference>
<dbReference type="RefSeq" id="WP_249058441.1">
    <property type="nucleotide sequence ID" value="NZ_JALZWP010000008.1"/>
</dbReference>
<dbReference type="InterPro" id="IPR036291">
    <property type="entry name" value="NAD(P)-bd_dom_sf"/>
</dbReference>
<dbReference type="Pfam" id="PF01370">
    <property type="entry name" value="Epimerase"/>
    <property type="match status" value="1"/>
</dbReference>
<name>A0ABT0M2G6_9RHOB</name>
<dbReference type="InterPro" id="IPR050177">
    <property type="entry name" value="Lipid_A_modif_metabolic_enz"/>
</dbReference>
<evidence type="ECO:0000313" key="2">
    <source>
        <dbReference type="EMBL" id="MCL1629055.1"/>
    </source>
</evidence>
<protein>
    <submittedName>
        <fullName evidence="2">NAD-dependent epimerase/dehydratase</fullName>
    </submittedName>
</protein>
<feature type="domain" description="NAD-dependent epimerase/dehydratase" evidence="1">
    <location>
        <begin position="5"/>
        <end position="153"/>
    </location>
</feature>
<dbReference type="Proteomes" id="UP001202550">
    <property type="component" value="Unassembled WGS sequence"/>
</dbReference>
<dbReference type="InterPro" id="IPR001509">
    <property type="entry name" value="Epimerase_deHydtase"/>
</dbReference>
<organism evidence="2 3">
    <name type="scientific">Roseinatronobacter domitianus</name>
    <dbReference type="NCBI Taxonomy" id="2940293"/>
    <lineage>
        <taxon>Bacteria</taxon>
        <taxon>Pseudomonadati</taxon>
        <taxon>Pseudomonadota</taxon>
        <taxon>Alphaproteobacteria</taxon>
        <taxon>Rhodobacterales</taxon>
        <taxon>Paracoccaceae</taxon>
        <taxon>Roseinatronobacter</taxon>
    </lineage>
</organism>
<evidence type="ECO:0000259" key="1">
    <source>
        <dbReference type="Pfam" id="PF01370"/>
    </source>
</evidence>
<reference evidence="2 3" key="1">
    <citation type="submission" date="2022-05" db="EMBL/GenBank/DDBJ databases">
        <title>Seasonal and diel survey of microbial diversity of the Tyrrhenian coast.</title>
        <authorList>
            <person name="Gattoni G."/>
            <person name="Corral P."/>
        </authorList>
    </citation>
    <scope>NUCLEOTIDE SEQUENCE [LARGE SCALE GENOMIC DNA]</scope>
    <source>
        <strain evidence="2 3">V10</strain>
    </source>
</reference>
<proteinExistence type="predicted"/>
<dbReference type="SUPFAM" id="SSF51735">
    <property type="entry name" value="NAD(P)-binding Rossmann-fold domains"/>
    <property type="match status" value="1"/>
</dbReference>
<accession>A0ABT0M2G6</accession>
<sequence>MNRVLVMGASGRLGAYLRQFWPGLAVAPQWQYRANAPAGALLWAPLQDRVPDCAPVDTVLCLSGVTQGAALAQNTDLALAALEAARALGARRVVLTSSAAVYGATCGPHDEDETCHPITPYGVAKLAMERAALAQADMLKVTCLRIGNVAGADALLGGLALAGVPRLDQFADGRAAHRAYIGPMTLARVLAHLCCHPKRLPSVLNVAQPGLICMDTMLAAAQVTWEWRPAPSTARAELGLHVGCLQALCPVPHATPESLVSEWRLTWAASRRNDGA</sequence>
<gene>
    <name evidence="2" type="ORF">M3N55_09965</name>
</gene>
<keyword evidence="3" id="KW-1185">Reference proteome</keyword>
<comment type="caution">
    <text evidence="2">The sequence shown here is derived from an EMBL/GenBank/DDBJ whole genome shotgun (WGS) entry which is preliminary data.</text>
</comment>
<dbReference type="Gene3D" id="3.40.50.720">
    <property type="entry name" value="NAD(P)-binding Rossmann-like Domain"/>
    <property type="match status" value="1"/>
</dbReference>
<evidence type="ECO:0000313" key="3">
    <source>
        <dbReference type="Proteomes" id="UP001202550"/>
    </source>
</evidence>